<keyword evidence="5 9" id="KW-0378">Hydrolase</keyword>
<dbReference type="NCBIfam" id="TIGR01430">
    <property type="entry name" value="aden_deam"/>
    <property type="match status" value="1"/>
</dbReference>
<evidence type="ECO:0000313" key="10">
    <source>
        <dbReference type="Proteomes" id="UP001229955"/>
    </source>
</evidence>
<evidence type="ECO:0000256" key="4">
    <source>
        <dbReference type="ARBA" id="ARBA00022723"/>
    </source>
</evidence>
<dbReference type="GO" id="GO:0043103">
    <property type="term" value="P:hypoxanthine salvage"/>
    <property type="evidence" value="ECO:0007669"/>
    <property type="project" value="TreeGrafter"/>
</dbReference>
<reference evidence="9" key="1">
    <citation type="submission" date="2023-07" db="EMBL/GenBank/DDBJ databases">
        <authorList>
            <person name="Haufschild T."/>
            <person name="Kallscheuer N."/>
            <person name="Hammer J."/>
            <person name="Kohn T."/>
            <person name="Kabuu M."/>
            <person name="Jogler M."/>
            <person name="Wohfarth N."/>
            <person name="Heuer A."/>
            <person name="Rohde M."/>
            <person name="van Teeseling M.C.F."/>
            <person name="Jogler C."/>
        </authorList>
    </citation>
    <scope>NUCLEOTIDE SEQUENCE</scope>
    <source>
        <strain evidence="8">Strain 138</strain>
        <strain evidence="9">Strain 318</strain>
    </source>
</reference>
<comment type="similarity">
    <text evidence="2">Belongs to the metallo-dependent hydrolases superfamily. Adenosine and AMP deaminases family.</text>
</comment>
<protein>
    <recommendedName>
        <fullName evidence="3">adenosine deaminase</fullName>
        <ecNumber evidence="3">3.5.4.4</ecNumber>
    </recommendedName>
</protein>
<proteinExistence type="inferred from homology"/>
<dbReference type="Pfam" id="PF00962">
    <property type="entry name" value="A_deaminase"/>
    <property type="match status" value="1"/>
</dbReference>
<evidence type="ECO:0000313" key="9">
    <source>
        <dbReference type="EMBL" id="WKW15667.1"/>
    </source>
</evidence>
<dbReference type="GO" id="GO:0004000">
    <property type="term" value="F:adenosine deaminase activity"/>
    <property type="evidence" value="ECO:0007669"/>
    <property type="project" value="UniProtKB-ARBA"/>
</dbReference>
<feature type="domain" description="Adenosine deaminase" evidence="7">
    <location>
        <begin position="13"/>
        <end position="337"/>
    </location>
</feature>
<name>A0AA49K0S4_9BACT</name>
<dbReference type="Proteomes" id="UP001229955">
    <property type="component" value="Chromosome"/>
</dbReference>
<dbReference type="GO" id="GO:0005829">
    <property type="term" value="C:cytosol"/>
    <property type="evidence" value="ECO:0007669"/>
    <property type="project" value="TreeGrafter"/>
</dbReference>
<keyword evidence="10" id="KW-1185">Reference proteome</keyword>
<keyword evidence="4" id="KW-0479">Metal-binding</keyword>
<dbReference type="GO" id="GO:0060169">
    <property type="term" value="P:negative regulation of adenosine receptor signaling pathway"/>
    <property type="evidence" value="ECO:0007669"/>
    <property type="project" value="TreeGrafter"/>
</dbReference>
<evidence type="ECO:0000256" key="1">
    <source>
        <dbReference type="ARBA" id="ARBA00001947"/>
    </source>
</evidence>
<dbReference type="PANTHER" id="PTHR11409">
    <property type="entry name" value="ADENOSINE DEAMINASE"/>
    <property type="match status" value="1"/>
</dbReference>
<dbReference type="InterPro" id="IPR001365">
    <property type="entry name" value="A_deaminase_dom"/>
</dbReference>
<dbReference type="GO" id="GO:0046872">
    <property type="term" value="F:metal ion binding"/>
    <property type="evidence" value="ECO:0007669"/>
    <property type="project" value="UniProtKB-KW"/>
</dbReference>
<dbReference type="EMBL" id="CP130612">
    <property type="protein sequence ID" value="WKW12760.1"/>
    <property type="molecule type" value="Genomic_DNA"/>
</dbReference>
<dbReference type="CDD" id="cd01320">
    <property type="entry name" value="ADA"/>
    <property type="match status" value="1"/>
</dbReference>
<dbReference type="GO" id="GO:0006154">
    <property type="term" value="P:adenosine catabolic process"/>
    <property type="evidence" value="ECO:0007669"/>
    <property type="project" value="TreeGrafter"/>
</dbReference>
<dbReference type="PANTHER" id="PTHR11409:SF43">
    <property type="entry name" value="ADENOSINE DEAMINASE"/>
    <property type="match status" value="1"/>
</dbReference>
<evidence type="ECO:0000259" key="7">
    <source>
        <dbReference type="Pfam" id="PF00962"/>
    </source>
</evidence>
<dbReference type="GO" id="GO:0009897">
    <property type="term" value="C:external side of plasma membrane"/>
    <property type="evidence" value="ECO:0007669"/>
    <property type="project" value="TreeGrafter"/>
</dbReference>
<dbReference type="Gene3D" id="3.20.20.140">
    <property type="entry name" value="Metal-dependent hydrolases"/>
    <property type="match status" value="1"/>
</dbReference>
<dbReference type="AlphaFoldDB" id="A0AA49K0S4"/>
<dbReference type="KEGG" id="pspc:Strain318_002068"/>
<comment type="cofactor">
    <cofactor evidence="1">
        <name>Zn(2+)</name>
        <dbReference type="ChEBI" id="CHEBI:29105"/>
    </cofactor>
</comment>
<sequence length="347" mass="37705">MTVVTSELLRRLPKAELHCHLDGSLRPATMLELARDHGVTMPEDDAEALREYMRVDDARNLEDYLARFGHTLSVMQTEEAMERIAYELAEDCAKEGVRYLEARYAPVLNIAGGLSLAQAVEAPLRGLARAEREHGIVARVIVCGIRNMDPSVSLELARLAVDFKGRGVVGFDLAGGEAGNPAELHKAAFDYAFEHGLPCTCHAGEGAGASSVAAAIHHCHAHRIGHGTRLIEDPALMAEAKRAGVAIECCLTSNVQTRAVEHLDEHPLRRYFDAGLKVSLNTDNRLMSGTDLVTEYGLAAKHQGFSFEELCQLARAGFENAFLPETERSALLARVDAELATLTRSAA</sequence>
<dbReference type="EC" id="3.5.4.4" evidence="3"/>
<evidence type="ECO:0000256" key="5">
    <source>
        <dbReference type="ARBA" id="ARBA00022801"/>
    </source>
</evidence>
<evidence type="ECO:0000313" key="8">
    <source>
        <dbReference type="EMBL" id="WKW12760.1"/>
    </source>
</evidence>
<evidence type="ECO:0000256" key="3">
    <source>
        <dbReference type="ARBA" id="ARBA00012784"/>
    </source>
</evidence>
<dbReference type="InterPro" id="IPR006330">
    <property type="entry name" value="Ado/ade_deaminase"/>
</dbReference>
<dbReference type="SUPFAM" id="SSF51556">
    <property type="entry name" value="Metallo-dependent hydrolases"/>
    <property type="match status" value="1"/>
</dbReference>
<gene>
    <name evidence="9" type="primary">add</name>
    <name evidence="8" type="ORF">Strain138_002069</name>
    <name evidence="9" type="ORF">Strain318_002068</name>
</gene>
<evidence type="ECO:0000256" key="2">
    <source>
        <dbReference type="ARBA" id="ARBA00006676"/>
    </source>
</evidence>
<dbReference type="InterPro" id="IPR032466">
    <property type="entry name" value="Metal_Hydrolase"/>
</dbReference>
<evidence type="ECO:0000256" key="6">
    <source>
        <dbReference type="ARBA" id="ARBA00022833"/>
    </source>
</evidence>
<accession>A0AA49JV99</accession>
<dbReference type="GO" id="GO:0046103">
    <property type="term" value="P:inosine biosynthetic process"/>
    <property type="evidence" value="ECO:0007669"/>
    <property type="project" value="TreeGrafter"/>
</dbReference>
<accession>A0AA49K0S4</accession>
<organism evidence="9 10">
    <name type="scientific">Pseudogemmatithrix spongiicola</name>
    <dbReference type="NCBI Taxonomy" id="3062599"/>
    <lineage>
        <taxon>Bacteria</taxon>
        <taxon>Pseudomonadati</taxon>
        <taxon>Gemmatimonadota</taxon>
        <taxon>Gemmatimonadia</taxon>
        <taxon>Gemmatimonadales</taxon>
        <taxon>Gemmatimonadaceae</taxon>
        <taxon>Pseudogemmatithrix</taxon>
    </lineage>
</organism>
<dbReference type="RefSeq" id="WP_367885637.1">
    <property type="nucleotide sequence ID" value="NZ_CP130612.1"/>
</dbReference>
<keyword evidence="6" id="KW-0862">Zinc</keyword>
<dbReference type="EMBL" id="CP130613">
    <property type="protein sequence ID" value="WKW15667.1"/>
    <property type="molecule type" value="Genomic_DNA"/>
</dbReference>